<dbReference type="PANTHER" id="PTHR43298:SF2">
    <property type="entry name" value="FMN_FAD EXPORTER YEEO-RELATED"/>
    <property type="match status" value="1"/>
</dbReference>
<feature type="transmembrane region" description="Helical" evidence="7">
    <location>
        <begin position="272"/>
        <end position="294"/>
    </location>
</feature>
<evidence type="ECO:0000256" key="3">
    <source>
        <dbReference type="ARBA" id="ARBA00022448"/>
    </source>
</evidence>
<accession>A0A1K2I1Y5</accession>
<dbReference type="PANTHER" id="PTHR43298">
    <property type="entry name" value="MULTIDRUG RESISTANCE PROTEIN NORM-RELATED"/>
    <property type="match status" value="1"/>
</dbReference>
<feature type="transmembrane region" description="Helical" evidence="7">
    <location>
        <begin position="49"/>
        <end position="72"/>
    </location>
</feature>
<dbReference type="NCBIfam" id="TIGR00797">
    <property type="entry name" value="matE"/>
    <property type="match status" value="1"/>
</dbReference>
<dbReference type="InterPro" id="IPR050222">
    <property type="entry name" value="MATE_MdtK"/>
</dbReference>
<evidence type="ECO:0000256" key="4">
    <source>
        <dbReference type="ARBA" id="ARBA00022692"/>
    </source>
</evidence>
<protein>
    <submittedName>
        <fullName evidence="8">Putative efflux protein, MATE family</fullName>
    </submittedName>
</protein>
<keyword evidence="6 7" id="KW-0472">Membrane</keyword>
<keyword evidence="9" id="KW-1185">Reference proteome</keyword>
<evidence type="ECO:0000256" key="1">
    <source>
        <dbReference type="ARBA" id="ARBA00004141"/>
    </source>
</evidence>
<evidence type="ECO:0000313" key="8">
    <source>
        <dbReference type="EMBL" id="SFZ86263.1"/>
    </source>
</evidence>
<feature type="transmembrane region" description="Helical" evidence="7">
    <location>
        <begin position="138"/>
        <end position="161"/>
    </location>
</feature>
<dbReference type="Pfam" id="PF01554">
    <property type="entry name" value="MatE"/>
    <property type="match status" value="2"/>
</dbReference>
<comment type="similarity">
    <text evidence="2">Belongs to the multi antimicrobial extrusion (MATE) (TC 2.A.66.1) family.</text>
</comment>
<feature type="transmembrane region" description="Helical" evidence="7">
    <location>
        <begin position="244"/>
        <end position="266"/>
    </location>
</feature>
<keyword evidence="3" id="KW-0813">Transport</keyword>
<feature type="transmembrane region" description="Helical" evidence="7">
    <location>
        <begin position="323"/>
        <end position="343"/>
    </location>
</feature>
<dbReference type="RefSeq" id="WP_072345711.1">
    <property type="nucleotide sequence ID" value="NZ_FPKU01000003.1"/>
</dbReference>
<dbReference type="InterPro" id="IPR002528">
    <property type="entry name" value="MATE_fam"/>
</dbReference>
<dbReference type="GO" id="GO:0042910">
    <property type="term" value="F:xenobiotic transmembrane transporter activity"/>
    <property type="evidence" value="ECO:0007669"/>
    <property type="project" value="InterPro"/>
</dbReference>
<name>A0A1K2I1Y5_9HYPH</name>
<feature type="transmembrane region" description="Helical" evidence="7">
    <location>
        <begin position="168"/>
        <end position="191"/>
    </location>
</feature>
<sequence>MHEKAATIRPFAVTHRSLLAIALPAALALITEPVVGMVDTILIGRLGDAALLGGVALGAVAFDVLFALFFFLRLGTAGLVAQAVGAADRAGAAVHLMRALIISLILGGLFLALAWPVTEIMVRIFGPEPAVEAAFRDYFGIRLWSLPLVLLNFTLAGWLYGRGDARTALLLALVINGVNAAASLYLVLGAGLGVPGVAWGTVLAQLVATLGGLWLVLRHYEGVARFLALVPADALRQVEPLKRLFSLSASLIIRSVALMAAFAYFSAQGSRAGATVLAANAILLNFFALSTFFLDGLATATEQLCGKAVGAGYRPAFRRATRLGLGWGLVIASGLSLLLFAAGSTLIDWMTTAEDVRIAAKGMLIFAALTPLSGMPAFIADGVVTGATMAREMRNGMVVASALFFAFALLLEPLWGMSGLWVALHLLFVFRALILFAMVRVREPSLFPDPGRA</sequence>
<evidence type="ECO:0000256" key="2">
    <source>
        <dbReference type="ARBA" id="ARBA00010199"/>
    </source>
</evidence>
<dbReference type="EMBL" id="FPKU01000003">
    <property type="protein sequence ID" value="SFZ86263.1"/>
    <property type="molecule type" value="Genomic_DNA"/>
</dbReference>
<reference evidence="8 9" key="1">
    <citation type="submission" date="2016-11" db="EMBL/GenBank/DDBJ databases">
        <authorList>
            <person name="Jaros S."/>
            <person name="Januszkiewicz K."/>
            <person name="Wedrychowicz H."/>
        </authorList>
    </citation>
    <scope>NUCLEOTIDE SEQUENCE [LARGE SCALE GENOMIC DNA]</scope>
    <source>
        <strain evidence="8 9">ATCC 23634</strain>
    </source>
</reference>
<dbReference type="OrthoDB" id="9789527at2"/>
<dbReference type="InterPro" id="IPR044644">
    <property type="entry name" value="DinF-like"/>
</dbReference>
<proteinExistence type="inferred from homology"/>
<evidence type="ECO:0000256" key="7">
    <source>
        <dbReference type="SAM" id="Phobius"/>
    </source>
</evidence>
<gene>
    <name evidence="8" type="ORF">SAMN02983003_3441</name>
</gene>
<keyword evidence="4 7" id="KW-0812">Transmembrane</keyword>
<dbReference type="Proteomes" id="UP000183447">
    <property type="component" value="Unassembled WGS sequence"/>
</dbReference>
<evidence type="ECO:0000313" key="9">
    <source>
        <dbReference type="Proteomes" id="UP000183447"/>
    </source>
</evidence>
<feature type="transmembrane region" description="Helical" evidence="7">
    <location>
        <begin position="197"/>
        <end position="217"/>
    </location>
</feature>
<feature type="transmembrane region" description="Helical" evidence="7">
    <location>
        <begin position="396"/>
        <end position="415"/>
    </location>
</feature>
<organism evidence="8 9">
    <name type="scientific">Devosia enhydra</name>
    <dbReference type="NCBI Taxonomy" id="665118"/>
    <lineage>
        <taxon>Bacteria</taxon>
        <taxon>Pseudomonadati</taxon>
        <taxon>Pseudomonadota</taxon>
        <taxon>Alphaproteobacteria</taxon>
        <taxon>Hyphomicrobiales</taxon>
        <taxon>Devosiaceae</taxon>
        <taxon>Devosia</taxon>
    </lineage>
</organism>
<feature type="transmembrane region" description="Helical" evidence="7">
    <location>
        <begin position="363"/>
        <end position="384"/>
    </location>
</feature>
<keyword evidence="5 7" id="KW-1133">Transmembrane helix</keyword>
<dbReference type="GO" id="GO:0005886">
    <property type="term" value="C:plasma membrane"/>
    <property type="evidence" value="ECO:0007669"/>
    <property type="project" value="TreeGrafter"/>
</dbReference>
<dbReference type="AlphaFoldDB" id="A0A1K2I1Y5"/>
<dbReference type="STRING" id="665118.SAMN02983003_3441"/>
<evidence type="ECO:0000256" key="6">
    <source>
        <dbReference type="ARBA" id="ARBA00023136"/>
    </source>
</evidence>
<evidence type="ECO:0000256" key="5">
    <source>
        <dbReference type="ARBA" id="ARBA00022989"/>
    </source>
</evidence>
<dbReference type="CDD" id="cd13136">
    <property type="entry name" value="MATE_DinF_like"/>
    <property type="match status" value="1"/>
</dbReference>
<feature type="transmembrane region" description="Helical" evidence="7">
    <location>
        <begin position="421"/>
        <end position="439"/>
    </location>
</feature>
<comment type="subcellular location">
    <subcellularLocation>
        <location evidence="1">Membrane</location>
        <topology evidence="1">Multi-pass membrane protein</topology>
    </subcellularLocation>
</comment>
<feature type="transmembrane region" description="Helical" evidence="7">
    <location>
        <begin position="99"/>
        <end position="118"/>
    </location>
</feature>
<dbReference type="GO" id="GO:0015297">
    <property type="term" value="F:antiporter activity"/>
    <property type="evidence" value="ECO:0007669"/>
    <property type="project" value="InterPro"/>
</dbReference>